<dbReference type="Proteomes" id="UP000244441">
    <property type="component" value="Chromosome"/>
</dbReference>
<sequence length="301" mass="34407">MEDHYTISDTINSIIKREANFFNYTSIAISLLIATFACGANGHSEGFYADNKLIFWIASYLFFFIGVFVPLNKAKFLPYGKRFFWGGFGVLGLALLFLVVAIWQSAIPQGGASKMNSEAIDLLGYTSAGALVILGWFVQHQLTRQHNKTNHSLNVLLQMRVSEEFQEQTRLANRYYPSRSHTTISKEDVETYHSSNTVLSNTDLTDTQKKIQSISAHSYLLNYYEFLAYGIKSGVLDEELLFQTIGAVVIGHYQRAEQIVSYARNKSKKTFSNLVELEERWKERRDFDCLQLDKKQKNKRG</sequence>
<accession>A0A2S0VRM2</accession>
<proteinExistence type="predicted"/>
<feature type="transmembrane region" description="Helical" evidence="1">
    <location>
        <begin position="83"/>
        <end position="107"/>
    </location>
</feature>
<dbReference type="Pfam" id="PF15956">
    <property type="entry name" value="DUF4760"/>
    <property type="match status" value="1"/>
</dbReference>
<evidence type="ECO:0008006" key="4">
    <source>
        <dbReference type="Google" id="ProtNLM"/>
    </source>
</evidence>
<evidence type="ECO:0000313" key="3">
    <source>
        <dbReference type="Proteomes" id="UP000244441"/>
    </source>
</evidence>
<dbReference type="OrthoDB" id="8889898at2"/>
<evidence type="ECO:0000256" key="1">
    <source>
        <dbReference type="SAM" id="Phobius"/>
    </source>
</evidence>
<dbReference type="KEGG" id="cate:C2869_10665"/>
<name>A0A2S0VRM2_9ALTE</name>
<dbReference type="RefSeq" id="WP_108602922.1">
    <property type="nucleotide sequence ID" value="NZ_CP026604.1"/>
</dbReference>
<feature type="transmembrane region" description="Helical" evidence="1">
    <location>
        <begin position="21"/>
        <end position="42"/>
    </location>
</feature>
<dbReference type="InterPro" id="IPR031876">
    <property type="entry name" value="DUF4760"/>
</dbReference>
<reference evidence="2 3" key="1">
    <citation type="submission" date="2018-01" db="EMBL/GenBank/DDBJ databases">
        <title>Genome sequence of a Cantenovulum-like bacteria.</title>
        <authorList>
            <person name="Tan W.R."/>
            <person name="Lau N.-S."/>
            <person name="Go F."/>
            <person name="Amirul A.-A.A."/>
        </authorList>
    </citation>
    <scope>NUCLEOTIDE SEQUENCE [LARGE SCALE GENOMIC DNA]</scope>
    <source>
        <strain evidence="2 3">CCB-QB4</strain>
    </source>
</reference>
<keyword evidence="1" id="KW-0472">Membrane</keyword>
<protein>
    <recommendedName>
        <fullName evidence="4">DUF4760 domain-containing protein</fullName>
    </recommendedName>
</protein>
<feature type="transmembrane region" description="Helical" evidence="1">
    <location>
        <begin position="119"/>
        <end position="138"/>
    </location>
</feature>
<keyword evidence="1" id="KW-1133">Transmembrane helix</keyword>
<evidence type="ECO:0000313" key="2">
    <source>
        <dbReference type="EMBL" id="AWB66866.1"/>
    </source>
</evidence>
<feature type="transmembrane region" description="Helical" evidence="1">
    <location>
        <begin position="54"/>
        <end position="71"/>
    </location>
</feature>
<keyword evidence="3" id="KW-1185">Reference proteome</keyword>
<gene>
    <name evidence="2" type="ORF">C2869_10665</name>
</gene>
<dbReference type="AlphaFoldDB" id="A0A2S0VRM2"/>
<organism evidence="2 3">
    <name type="scientific">Saccharobesus litoralis</name>
    <dbReference type="NCBI Taxonomy" id="2172099"/>
    <lineage>
        <taxon>Bacteria</taxon>
        <taxon>Pseudomonadati</taxon>
        <taxon>Pseudomonadota</taxon>
        <taxon>Gammaproteobacteria</taxon>
        <taxon>Alteromonadales</taxon>
        <taxon>Alteromonadaceae</taxon>
        <taxon>Saccharobesus</taxon>
    </lineage>
</organism>
<dbReference type="EMBL" id="CP026604">
    <property type="protein sequence ID" value="AWB66866.1"/>
    <property type="molecule type" value="Genomic_DNA"/>
</dbReference>
<keyword evidence="1" id="KW-0812">Transmembrane</keyword>